<keyword evidence="2" id="KW-0442">Lipid degradation</keyword>
<feature type="domain" description="VWFA" evidence="3">
    <location>
        <begin position="415"/>
        <end position="599"/>
    </location>
</feature>
<dbReference type="AlphaFoldDB" id="A0A8H5H490"/>
<name>A0A8H5H490_9AGAR</name>
<evidence type="ECO:0000313" key="6">
    <source>
        <dbReference type="Proteomes" id="UP000565441"/>
    </source>
</evidence>
<gene>
    <name evidence="5" type="ORF">D9615_007707</name>
</gene>
<feature type="short sequence motif" description="GXSXG" evidence="2">
    <location>
        <begin position="56"/>
        <end position="60"/>
    </location>
</feature>
<dbReference type="Pfam" id="PF00092">
    <property type="entry name" value="VWA"/>
    <property type="match status" value="1"/>
</dbReference>
<feature type="active site" description="Proton acceptor" evidence="2">
    <location>
        <position position="212"/>
    </location>
</feature>
<evidence type="ECO:0000259" key="4">
    <source>
        <dbReference type="PROSITE" id="PS51635"/>
    </source>
</evidence>
<dbReference type="InterPro" id="IPR002035">
    <property type="entry name" value="VWF_A"/>
</dbReference>
<keyword evidence="6" id="KW-1185">Reference proteome</keyword>
<proteinExistence type="predicted"/>
<evidence type="ECO:0000259" key="3">
    <source>
        <dbReference type="PROSITE" id="PS50234"/>
    </source>
</evidence>
<dbReference type="Proteomes" id="UP000565441">
    <property type="component" value="Unassembled WGS sequence"/>
</dbReference>
<dbReference type="Gene3D" id="3.40.50.410">
    <property type="entry name" value="von Willebrand factor, type A domain"/>
    <property type="match status" value="1"/>
</dbReference>
<dbReference type="PANTHER" id="PTHR34706:SF1">
    <property type="entry name" value="VWFA DOMAIN-CONTAINING PROTEIN"/>
    <property type="match status" value="1"/>
</dbReference>
<dbReference type="OrthoDB" id="630895at2759"/>
<comment type="caution">
    <text evidence="5">The sequence shown here is derived from an EMBL/GenBank/DDBJ whole genome shotgun (WGS) entry which is preliminary data.</text>
</comment>
<dbReference type="PROSITE" id="PS51635">
    <property type="entry name" value="PNPLA"/>
    <property type="match status" value="1"/>
</dbReference>
<dbReference type="SMART" id="SM00327">
    <property type="entry name" value="VWA"/>
    <property type="match status" value="1"/>
</dbReference>
<organism evidence="5 6">
    <name type="scientific">Tricholomella constricta</name>
    <dbReference type="NCBI Taxonomy" id="117010"/>
    <lineage>
        <taxon>Eukaryota</taxon>
        <taxon>Fungi</taxon>
        <taxon>Dikarya</taxon>
        <taxon>Basidiomycota</taxon>
        <taxon>Agaricomycotina</taxon>
        <taxon>Agaricomycetes</taxon>
        <taxon>Agaricomycetidae</taxon>
        <taxon>Agaricales</taxon>
        <taxon>Tricholomatineae</taxon>
        <taxon>Lyophyllaceae</taxon>
        <taxon>Tricholomella</taxon>
    </lineage>
</organism>
<dbReference type="Pfam" id="PF01734">
    <property type="entry name" value="Patatin"/>
    <property type="match status" value="1"/>
</dbReference>
<keyword evidence="2" id="KW-0378">Hydrolase</keyword>
<comment type="caution">
    <text evidence="2">Lacks conserved residue(s) required for the propagation of feature annotation.</text>
</comment>
<dbReference type="PANTHER" id="PTHR34706">
    <property type="entry name" value="SLR1338 PROTEIN"/>
    <property type="match status" value="1"/>
</dbReference>
<dbReference type="InterPro" id="IPR002641">
    <property type="entry name" value="PNPLA_dom"/>
</dbReference>
<dbReference type="GO" id="GO:0016787">
    <property type="term" value="F:hydrolase activity"/>
    <property type="evidence" value="ECO:0007669"/>
    <property type="project" value="UniProtKB-UniRule"/>
</dbReference>
<dbReference type="GO" id="GO:0016042">
    <property type="term" value="P:lipid catabolic process"/>
    <property type="evidence" value="ECO:0007669"/>
    <property type="project" value="UniProtKB-UniRule"/>
</dbReference>
<dbReference type="SUPFAM" id="SSF53300">
    <property type="entry name" value="vWA-like"/>
    <property type="match status" value="1"/>
</dbReference>
<dbReference type="EMBL" id="JAACJP010000030">
    <property type="protein sequence ID" value="KAF5376140.1"/>
    <property type="molecule type" value="Genomic_DNA"/>
</dbReference>
<feature type="domain" description="PNPLA" evidence="4">
    <location>
        <begin position="14"/>
        <end position="226"/>
    </location>
</feature>
<feature type="short sequence motif" description="GXGXXG" evidence="2">
    <location>
        <begin position="18"/>
        <end position="23"/>
    </location>
</feature>
<dbReference type="InterPro" id="IPR036465">
    <property type="entry name" value="vWFA_dom_sf"/>
</dbReference>
<accession>A0A8H5H490</accession>
<keyword evidence="1 2" id="KW-0443">Lipid metabolism</keyword>
<dbReference type="GO" id="GO:0046486">
    <property type="term" value="P:glycerolipid metabolic process"/>
    <property type="evidence" value="ECO:0007669"/>
    <property type="project" value="UniProtKB-ARBA"/>
</dbReference>
<dbReference type="PROSITE" id="PS50234">
    <property type="entry name" value="VWFA"/>
    <property type="match status" value="1"/>
</dbReference>
<evidence type="ECO:0000313" key="5">
    <source>
        <dbReference type="EMBL" id="KAF5376140.1"/>
    </source>
</evidence>
<evidence type="ECO:0000256" key="2">
    <source>
        <dbReference type="PROSITE-ProRule" id="PRU01161"/>
    </source>
</evidence>
<feature type="active site" description="Nucleophile" evidence="2">
    <location>
        <position position="58"/>
    </location>
</feature>
<dbReference type="InterPro" id="IPR016035">
    <property type="entry name" value="Acyl_Trfase/lysoPLipase"/>
</dbReference>
<protein>
    <submittedName>
        <fullName evidence="5">Uncharacterized protein</fullName>
    </submittedName>
</protein>
<evidence type="ECO:0000256" key="1">
    <source>
        <dbReference type="ARBA" id="ARBA00023098"/>
    </source>
</evidence>
<dbReference type="Gene3D" id="3.40.1090.10">
    <property type="entry name" value="Cytosolic phospholipase A2 catalytic domain"/>
    <property type="match status" value="1"/>
</dbReference>
<sequence length="614" mass="66847">MVFVSSPNNLKRVLIIDGGGFRGLGSLLVLEEIMKVVQSRARQALLPCDVFDLICGTSTGGLIAVLLGRLGLDCATAIEIYRKLTTSVCGNDEVVFWERFLNSMDTGLDSARFERELALAIERYAGVEGTLMVSQGGHDVLDHRKTNTFVTLTSEAPLYDNRTHCIRSYTTRSRQPSPSTHQWLICEAVRGTLASSLFLPSLFITSKHSFGDAAFAGFSSPLGFLTEEAKDLWPNDKIGIVASLGPGLSSLAPTTPRREWAATDLYAKKYVDKIMAKLPSSVTNQEALGANALNLVKRFVALAVDTEISHLEFAATQNTCIRVDPPLGISAVDLVDCFHLDQVEKTVKEWLRGTGKDYVFNIASNVVELNKEPLSVAAARFVLPPPPPATTNPGYNPQLDERRPETMIAYLKNYRVFFVIDDSGSMDGARWLETGDALLEIAEHALQQNVDEVDIRFFNNSTVYRGVKGASTVQMIFNTVRPAGGTPTGATLKVVINEHIDRLDEAVNTAAYATIKPLDIIVLTDGVPTDRPNDVLVTAVARMKAAKHHPNAVGVQIVQIGDDPEAVPALKNLMSGDVGSIVDTVPYNGQLTPQKLERILLGGLHPNIRAMIPI</sequence>
<reference evidence="5 6" key="1">
    <citation type="journal article" date="2020" name="ISME J.">
        <title>Uncovering the hidden diversity of litter-decomposition mechanisms in mushroom-forming fungi.</title>
        <authorList>
            <person name="Floudas D."/>
            <person name="Bentzer J."/>
            <person name="Ahren D."/>
            <person name="Johansson T."/>
            <person name="Persson P."/>
            <person name="Tunlid A."/>
        </authorList>
    </citation>
    <scope>NUCLEOTIDE SEQUENCE [LARGE SCALE GENOMIC DNA]</scope>
    <source>
        <strain evidence="5 6">CBS 661.87</strain>
    </source>
</reference>
<dbReference type="SUPFAM" id="SSF52151">
    <property type="entry name" value="FabD/lysophospholipase-like"/>
    <property type="match status" value="1"/>
</dbReference>